<accession>A0A2M9CCL6</accession>
<feature type="transmembrane region" description="Helical" evidence="1">
    <location>
        <begin position="20"/>
        <end position="41"/>
    </location>
</feature>
<keyword evidence="1" id="KW-0472">Membrane</keyword>
<evidence type="ECO:0000313" key="2">
    <source>
        <dbReference type="EMBL" id="PJJ69125.1"/>
    </source>
</evidence>
<keyword evidence="3" id="KW-1185">Reference proteome</keyword>
<evidence type="ECO:0000313" key="3">
    <source>
        <dbReference type="Proteomes" id="UP000231693"/>
    </source>
</evidence>
<keyword evidence="1" id="KW-1133">Transmembrane helix</keyword>
<dbReference type="EMBL" id="PGFE01000006">
    <property type="protein sequence ID" value="PJJ69125.1"/>
    <property type="molecule type" value="Genomic_DNA"/>
</dbReference>
<proteinExistence type="predicted"/>
<organism evidence="2 3">
    <name type="scientific">Sediminihabitans luteus</name>
    <dbReference type="NCBI Taxonomy" id="1138585"/>
    <lineage>
        <taxon>Bacteria</taxon>
        <taxon>Bacillati</taxon>
        <taxon>Actinomycetota</taxon>
        <taxon>Actinomycetes</taxon>
        <taxon>Micrococcales</taxon>
        <taxon>Cellulomonadaceae</taxon>
        <taxon>Sediminihabitans</taxon>
    </lineage>
</organism>
<keyword evidence="1" id="KW-0812">Transmembrane</keyword>
<dbReference type="RefSeq" id="WP_100424058.1">
    <property type="nucleotide sequence ID" value="NZ_BOOX01000008.1"/>
</dbReference>
<dbReference type="Proteomes" id="UP000231693">
    <property type="component" value="Unassembled WGS sequence"/>
</dbReference>
<dbReference type="OrthoDB" id="4833355at2"/>
<comment type="caution">
    <text evidence="2">The sequence shown here is derived from an EMBL/GenBank/DDBJ whole genome shotgun (WGS) entry which is preliminary data.</text>
</comment>
<reference evidence="2 3" key="1">
    <citation type="submission" date="2017-11" db="EMBL/GenBank/DDBJ databases">
        <title>Genomic Encyclopedia of Archaeal and Bacterial Type Strains, Phase II (KMG-II): From Individual Species to Whole Genera.</title>
        <authorList>
            <person name="Goeker M."/>
        </authorList>
    </citation>
    <scope>NUCLEOTIDE SEQUENCE [LARGE SCALE GENOMIC DNA]</scope>
    <source>
        <strain evidence="2 3">DSM 25478</strain>
    </source>
</reference>
<gene>
    <name evidence="2" type="ORF">CLV28_2935</name>
</gene>
<protein>
    <submittedName>
        <fullName evidence="2">Uncharacterized protein</fullName>
    </submittedName>
</protein>
<dbReference type="AlphaFoldDB" id="A0A2M9CCL6"/>
<sequence length="84" mass="8795">MSWSWVPDRPEDAPGGPSRGLRTAVTVLVVLVSAAAGVYGVQLWADRERAACTASAAPGEAVSVDWRWWPPGYDCAVATPGLGV</sequence>
<name>A0A2M9CCL6_9CELL</name>
<evidence type="ECO:0000256" key="1">
    <source>
        <dbReference type="SAM" id="Phobius"/>
    </source>
</evidence>